<proteinExistence type="predicted"/>
<dbReference type="InterPro" id="IPR004158">
    <property type="entry name" value="DUF247_pln"/>
</dbReference>
<dbReference type="PANTHER" id="PTHR31170:SF18">
    <property type="entry name" value="(WILD MALAYSIAN BANANA) HYPOTHETICAL PROTEIN"/>
    <property type="match status" value="1"/>
</dbReference>
<evidence type="ECO:0000313" key="3">
    <source>
        <dbReference type="Proteomes" id="UP001415857"/>
    </source>
</evidence>
<gene>
    <name evidence="2" type="ORF">L1049_008056</name>
</gene>
<protein>
    <submittedName>
        <fullName evidence="2">Uncharacterized protein</fullName>
    </submittedName>
</protein>
<accession>A0AAP0S936</accession>
<comment type="caution">
    <text evidence="2">The sequence shown here is derived from an EMBL/GenBank/DDBJ whole genome shotgun (WGS) entry which is preliminary data.</text>
</comment>
<keyword evidence="1" id="KW-1133">Transmembrane helix</keyword>
<keyword evidence="1" id="KW-0472">Membrane</keyword>
<organism evidence="2 3">
    <name type="scientific">Liquidambar formosana</name>
    <name type="common">Formosan gum</name>
    <dbReference type="NCBI Taxonomy" id="63359"/>
    <lineage>
        <taxon>Eukaryota</taxon>
        <taxon>Viridiplantae</taxon>
        <taxon>Streptophyta</taxon>
        <taxon>Embryophyta</taxon>
        <taxon>Tracheophyta</taxon>
        <taxon>Spermatophyta</taxon>
        <taxon>Magnoliopsida</taxon>
        <taxon>eudicotyledons</taxon>
        <taxon>Gunneridae</taxon>
        <taxon>Pentapetalae</taxon>
        <taxon>Saxifragales</taxon>
        <taxon>Altingiaceae</taxon>
        <taxon>Liquidambar</taxon>
    </lineage>
</organism>
<dbReference type="Pfam" id="PF03140">
    <property type="entry name" value="DUF247"/>
    <property type="match status" value="1"/>
</dbReference>
<name>A0AAP0S936_LIQFO</name>
<evidence type="ECO:0000313" key="2">
    <source>
        <dbReference type="EMBL" id="KAK9289895.1"/>
    </source>
</evidence>
<dbReference type="Proteomes" id="UP001415857">
    <property type="component" value="Unassembled WGS sequence"/>
</dbReference>
<keyword evidence="3" id="KW-1185">Reference proteome</keyword>
<dbReference type="PANTHER" id="PTHR31170">
    <property type="entry name" value="BNAC04G53230D PROTEIN"/>
    <property type="match status" value="1"/>
</dbReference>
<reference evidence="2 3" key="1">
    <citation type="journal article" date="2024" name="Plant J.">
        <title>Genome sequences and population genomics reveal climatic adaptation and genomic divergence between two closely related sweetgum species.</title>
        <authorList>
            <person name="Xu W.Q."/>
            <person name="Ren C.Q."/>
            <person name="Zhang X.Y."/>
            <person name="Comes H.P."/>
            <person name="Liu X.H."/>
            <person name="Li Y.G."/>
            <person name="Kettle C.J."/>
            <person name="Jalonen R."/>
            <person name="Gaisberger H."/>
            <person name="Ma Y.Z."/>
            <person name="Qiu Y.X."/>
        </authorList>
    </citation>
    <scope>NUCLEOTIDE SEQUENCE [LARGE SCALE GENOMIC DNA]</scope>
    <source>
        <strain evidence="2">Hangzhou</strain>
    </source>
</reference>
<evidence type="ECO:0000256" key="1">
    <source>
        <dbReference type="SAM" id="Phobius"/>
    </source>
</evidence>
<dbReference type="EMBL" id="JBBPBK010000002">
    <property type="protein sequence ID" value="KAK9289895.1"/>
    <property type="molecule type" value="Genomic_DNA"/>
</dbReference>
<feature type="transmembrane region" description="Helical" evidence="1">
    <location>
        <begin position="120"/>
        <end position="141"/>
    </location>
</feature>
<sequence length="151" mass="17586">METKASRKFEKLKPIIVKKFLESNGSPPKELEFFDKFENQIKEKDIEKWSCEMQTILVNHFGSDEDVAKLFNEIAADMVPEVDIYTKVQWDIRKYLSCPRKAKIAKWLAEVYRDHFKSPWAASAVVAAFIILAATIVQTYFTVFPRADKFN</sequence>
<keyword evidence="1" id="KW-0812">Transmembrane</keyword>
<dbReference type="AlphaFoldDB" id="A0AAP0S936"/>